<reference evidence="4" key="1">
    <citation type="submission" date="2022-06" db="EMBL/GenBank/DDBJ databases">
        <title>Alkalicoccobacillus porphyridii sp. nov., isolated from a marine red alga, Porphyridium purpureum and reclassification of Shouchella plakortidis and Shouchella gibsonii as Alkalicoccobacillus plakortidis comb. nov. and Alkalicoccobacillus gibsonii comb. nov.</title>
        <authorList>
            <person name="Kim K.H."/>
            <person name="Lee J.K."/>
            <person name="Han D.M."/>
            <person name="Baek J.H."/>
            <person name="Jeon C.O."/>
        </authorList>
    </citation>
    <scope>NUCLEOTIDE SEQUENCE</scope>
    <source>
        <strain evidence="4">DSM 19153</strain>
    </source>
</reference>
<dbReference type="Proteomes" id="UP001203665">
    <property type="component" value="Unassembled WGS sequence"/>
</dbReference>
<dbReference type="PROSITE" id="PS50111">
    <property type="entry name" value="CHEMOTAXIS_TRANSDUC_2"/>
    <property type="match status" value="1"/>
</dbReference>
<dbReference type="PANTHER" id="PTHR32089">
    <property type="entry name" value="METHYL-ACCEPTING CHEMOTAXIS PROTEIN MCPB"/>
    <property type="match status" value="1"/>
</dbReference>
<dbReference type="RefSeq" id="WP_251604442.1">
    <property type="nucleotide sequence ID" value="NZ_JAMQJY010000001.1"/>
</dbReference>
<evidence type="ECO:0000256" key="2">
    <source>
        <dbReference type="PROSITE-ProRule" id="PRU00284"/>
    </source>
</evidence>
<dbReference type="InterPro" id="IPR004089">
    <property type="entry name" value="MCPsignal_dom"/>
</dbReference>
<keyword evidence="5" id="KW-1185">Reference proteome</keyword>
<accession>A0ABT0XH76</accession>
<dbReference type="SUPFAM" id="SSF58104">
    <property type="entry name" value="Methyl-accepting chemotaxis protein (MCP) signaling domain"/>
    <property type="match status" value="1"/>
</dbReference>
<evidence type="ECO:0000256" key="1">
    <source>
        <dbReference type="ARBA" id="ARBA00023224"/>
    </source>
</evidence>
<sequence>MSIVEGLVASMPFVKQLFKGDVALSVYDHEKILHWNDSDSLKIGQQPGDPLVEPHTNFKDIKNNEITYGTIPEEMFGVSFDVVFIPVKDETGAIVAILTANFSHKNKKRLQELMSETAAISDNLLSGIQQVAAHSEQLSATSDQLLKNAIKTVDESGSVSEITNFIGDISRQTNLIGLNAAIEAARVGQAGAGFGVVATEVRKLSDETKKAANQIDENLSSVQKSVKRMQEEISDISGASTDQAQLVATFMENIELLNEQNKRFENFVESLNDY</sequence>
<dbReference type="Gene3D" id="1.10.287.950">
    <property type="entry name" value="Methyl-accepting chemotaxis protein"/>
    <property type="match status" value="1"/>
</dbReference>
<evidence type="ECO:0000259" key="3">
    <source>
        <dbReference type="PROSITE" id="PS50111"/>
    </source>
</evidence>
<proteinExistence type="predicted"/>
<evidence type="ECO:0000313" key="4">
    <source>
        <dbReference type="EMBL" id="MCM2674547.1"/>
    </source>
</evidence>
<dbReference type="EMBL" id="JAMQJY010000001">
    <property type="protein sequence ID" value="MCM2674547.1"/>
    <property type="molecule type" value="Genomic_DNA"/>
</dbReference>
<protein>
    <submittedName>
        <fullName evidence="4">Methyl-accepting chemotaxis protein</fullName>
    </submittedName>
</protein>
<evidence type="ECO:0000313" key="5">
    <source>
        <dbReference type="Proteomes" id="UP001203665"/>
    </source>
</evidence>
<comment type="caution">
    <text evidence="4">The sequence shown here is derived from an EMBL/GenBank/DDBJ whole genome shotgun (WGS) entry which is preliminary data.</text>
</comment>
<dbReference type="PANTHER" id="PTHR32089:SF112">
    <property type="entry name" value="LYSOZYME-LIKE PROTEIN-RELATED"/>
    <property type="match status" value="1"/>
</dbReference>
<name>A0ABT0XH76_9BACI</name>
<keyword evidence="1 2" id="KW-0807">Transducer</keyword>
<dbReference type="Pfam" id="PF00015">
    <property type="entry name" value="MCPsignal"/>
    <property type="match status" value="1"/>
</dbReference>
<gene>
    <name evidence="4" type="ORF">NDM98_02825</name>
</gene>
<feature type="domain" description="Methyl-accepting transducer" evidence="3">
    <location>
        <begin position="154"/>
        <end position="274"/>
    </location>
</feature>
<dbReference type="SMART" id="SM00283">
    <property type="entry name" value="MA"/>
    <property type="match status" value="1"/>
</dbReference>
<organism evidence="4 5">
    <name type="scientific">Alkalicoccobacillus plakortidis</name>
    <dbReference type="NCBI Taxonomy" id="444060"/>
    <lineage>
        <taxon>Bacteria</taxon>
        <taxon>Bacillati</taxon>
        <taxon>Bacillota</taxon>
        <taxon>Bacilli</taxon>
        <taxon>Bacillales</taxon>
        <taxon>Bacillaceae</taxon>
        <taxon>Alkalicoccobacillus</taxon>
    </lineage>
</organism>